<dbReference type="InterPro" id="IPR036101">
    <property type="entry name" value="CarD-like/TRCF_RID_sf"/>
</dbReference>
<feature type="compositionally biased region" description="Basic residues" evidence="1">
    <location>
        <begin position="47"/>
        <end position="57"/>
    </location>
</feature>
<evidence type="ECO:0000313" key="3">
    <source>
        <dbReference type="EMBL" id="GBG93434.1"/>
    </source>
</evidence>
<feature type="compositionally biased region" description="Basic and acidic residues" evidence="1">
    <location>
        <begin position="250"/>
        <end position="262"/>
    </location>
</feature>
<evidence type="ECO:0000313" key="4">
    <source>
        <dbReference type="Proteomes" id="UP000265515"/>
    </source>
</evidence>
<accession>A0A388MFW2</accession>
<dbReference type="SMART" id="SM01058">
    <property type="entry name" value="CarD_TRCF"/>
    <property type="match status" value="1"/>
</dbReference>
<sequence length="446" mass="49492">MAAGRTVVYSDRQEQKLSVSIRGILHAGYDGRRMENHLLKMGGGQKEKKKTKKKKKKKEGDMLGGGDMRYARSFMGKTMAARGEVEVGSVNLPIFFPSEPQIGRGICGCCCSRLVCGWLHREVHLRLRRGSPPLAPFPGFLSSVSLSSQSDDSSLLPPSKLPDTLPLNLPLNLPIHAVPSRTMRKARRRSCAIPINTAGTPVTVVPDWDRQSSAREQPVGKGSGALEGGSRPPQRTVNLPDKGGGGGRKKNPDKMGGMKESDLGLSEAEVQDFKARLKEQRERGLKLIRSKFGEGGKQGEGGAVDNSVDPRTLVPGEFIVHKRVGIGQFVGMRYEIPKGKTKPSLFIFLQYADGLAKLRASQADRLLYRYRSRGEVGKDPRLSKLKDTSTWERQKRQGKMVIQKLVVDMMELYVNRLRQSRPPYEKMEMEMTKFASSFPYTPTPDQ</sequence>
<keyword evidence="4" id="KW-1185">Reference proteome</keyword>
<feature type="domain" description="CarD-like/TRCF RNAP-interacting" evidence="2">
    <location>
        <begin position="312"/>
        <end position="414"/>
    </location>
</feature>
<feature type="region of interest" description="Disordered" evidence="1">
    <location>
        <begin position="202"/>
        <end position="265"/>
    </location>
</feature>
<evidence type="ECO:0000259" key="2">
    <source>
        <dbReference type="SMART" id="SM01058"/>
    </source>
</evidence>
<dbReference type="AlphaFoldDB" id="A0A388MFW2"/>
<dbReference type="InterPro" id="IPR027417">
    <property type="entry name" value="P-loop_NTPase"/>
</dbReference>
<name>A0A388MFW2_CHABU</name>
<proteinExistence type="predicted"/>
<comment type="caution">
    <text evidence="3">The sequence shown here is derived from an EMBL/GenBank/DDBJ whole genome shotgun (WGS) entry which is preliminary data.</text>
</comment>
<dbReference type="Pfam" id="PF02559">
    <property type="entry name" value="CarD_TRCF_RID"/>
    <property type="match status" value="1"/>
</dbReference>
<evidence type="ECO:0000256" key="1">
    <source>
        <dbReference type="SAM" id="MobiDB-lite"/>
    </source>
</evidence>
<dbReference type="Gene3D" id="2.40.10.170">
    <property type="match status" value="1"/>
</dbReference>
<dbReference type="Gramene" id="GBG93434">
    <property type="protein sequence ID" value="GBG93434"/>
    <property type="gene ID" value="CBR_g69987"/>
</dbReference>
<dbReference type="EMBL" id="BFEA01001780">
    <property type="protein sequence ID" value="GBG93434.1"/>
    <property type="molecule type" value="Genomic_DNA"/>
</dbReference>
<gene>
    <name evidence="3" type="ORF">CBR_g69987</name>
</gene>
<feature type="non-terminal residue" evidence="3">
    <location>
        <position position="446"/>
    </location>
</feature>
<organism evidence="3 4">
    <name type="scientific">Chara braunii</name>
    <name type="common">Braun's stonewort</name>
    <dbReference type="NCBI Taxonomy" id="69332"/>
    <lineage>
        <taxon>Eukaryota</taxon>
        <taxon>Viridiplantae</taxon>
        <taxon>Streptophyta</taxon>
        <taxon>Charophyceae</taxon>
        <taxon>Charales</taxon>
        <taxon>Characeae</taxon>
        <taxon>Chara</taxon>
    </lineage>
</organism>
<dbReference type="STRING" id="69332.A0A388MFW2"/>
<dbReference type="SUPFAM" id="SSF141259">
    <property type="entry name" value="CarD-like"/>
    <property type="match status" value="1"/>
</dbReference>
<dbReference type="Gene3D" id="3.40.50.300">
    <property type="entry name" value="P-loop containing nucleotide triphosphate hydrolases"/>
    <property type="match status" value="1"/>
</dbReference>
<reference evidence="3 4" key="1">
    <citation type="journal article" date="2018" name="Cell">
        <title>The Chara Genome: Secondary Complexity and Implications for Plant Terrestrialization.</title>
        <authorList>
            <person name="Nishiyama T."/>
            <person name="Sakayama H."/>
            <person name="Vries J.D."/>
            <person name="Buschmann H."/>
            <person name="Saint-Marcoux D."/>
            <person name="Ullrich K.K."/>
            <person name="Haas F.B."/>
            <person name="Vanderstraeten L."/>
            <person name="Becker D."/>
            <person name="Lang D."/>
            <person name="Vosolsobe S."/>
            <person name="Rombauts S."/>
            <person name="Wilhelmsson P.K.I."/>
            <person name="Janitza P."/>
            <person name="Kern R."/>
            <person name="Heyl A."/>
            <person name="Rumpler F."/>
            <person name="Villalobos L.I.A.C."/>
            <person name="Clay J.M."/>
            <person name="Skokan R."/>
            <person name="Toyoda A."/>
            <person name="Suzuki Y."/>
            <person name="Kagoshima H."/>
            <person name="Schijlen E."/>
            <person name="Tajeshwar N."/>
            <person name="Catarino B."/>
            <person name="Hetherington A.J."/>
            <person name="Saltykova A."/>
            <person name="Bonnot C."/>
            <person name="Breuninger H."/>
            <person name="Symeonidi A."/>
            <person name="Radhakrishnan G.V."/>
            <person name="Van Nieuwerburgh F."/>
            <person name="Deforce D."/>
            <person name="Chang C."/>
            <person name="Karol K.G."/>
            <person name="Hedrich R."/>
            <person name="Ulvskov P."/>
            <person name="Glockner G."/>
            <person name="Delwiche C.F."/>
            <person name="Petrasek J."/>
            <person name="Van de Peer Y."/>
            <person name="Friml J."/>
            <person name="Beilby M."/>
            <person name="Dolan L."/>
            <person name="Kohara Y."/>
            <person name="Sugano S."/>
            <person name="Fujiyama A."/>
            <person name="Delaux P.-M."/>
            <person name="Quint M."/>
            <person name="TheiBen G."/>
            <person name="Hagemann M."/>
            <person name="Harholt J."/>
            <person name="Dunand C."/>
            <person name="Zachgo S."/>
            <person name="Langdale J."/>
            <person name="Maumus F."/>
            <person name="Straeten D.V.D."/>
            <person name="Gould S.B."/>
            <person name="Rensing S.A."/>
        </authorList>
    </citation>
    <scope>NUCLEOTIDE SEQUENCE [LARGE SCALE GENOMIC DNA]</scope>
    <source>
        <strain evidence="3 4">S276</strain>
    </source>
</reference>
<feature type="region of interest" description="Disordered" evidence="1">
    <location>
        <begin position="41"/>
        <end position="64"/>
    </location>
</feature>
<protein>
    <recommendedName>
        <fullName evidence="2">CarD-like/TRCF RNAP-interacting domain-containing protein</fullName>
    </recommendedName>
</protein>
<dbReference type="InterPro" id="IPR003711">
    <property type="entry name" value="CarD-like/TRCF_RID"/>
</dbReference>
<dbReference type="OrthoDB" id="1730271at2759"/>
<dbReference type="Proteomes" id="UP000265515">
    <property type="component" value="Unassembled WGS sequence"/>
</dbReference>